<dbReference type="Gene3D" id="6.10.140.1950">
    <property type="match status" value="1"/>
</dbReference>
<dbReference type="GO" id="GO:0005739">
    <property type="term" value="C:mitochondrion"/>
    <property type="evidence" value="ECO:0007669"/>
    <property type="project" value="GOC"/>
</dbReference>
<reference evidence="5 6" key="1">
    <citation type="submission" date="2019-12" db="EMBL/GenBank/DDBJ databases">
        <authorList>
            <person name="Floudas D."/>
            <person name="Bentzer J."/>
            <person name="Ahren D."/>
            <person name="Johansson T."/>
            <person name="Persson P."/>
            <person name="Tunlid A."/>
        </authorList>
    </citation>
    <scope>NUCLEOTIDE SEQUENCE [LARGE SCALE GENOMIC DNA]</scope>
    <source>
        <strain evidence="5 6">CBS 102.39</strain>
    </source>
</reference>
<evidence type="ECO:0000256" key="1">
    <source>
        <dbReference type="ARBA" id="ARBA00010835"/>
    </source>
</evidence>
<dbReference type="SMART" id="SM00937">
    <property type="entry name" value="PCRF"/>
    <property type="match status" value="1"/>
</dbReference>
<evidence type="ECO:0000259" key="4">
    <source>
        <dbReference type="PROSITE" id="PS00745"/>
    </source>
</evidence>
<dbReference type="GO" id="GO:0032543">
    <property type="term" value="P:mitochondrial translation"/>
    <property type="evidence" value="ECO:0007669"/>
    <property type="project" value="UniProtKB-ARBA"/>
</dbReference>
<organism evidence="5 6">
    <name type="scientific">Agrocybe pediades</name>
    <dbReference type="NCBI Taxonomy" id="84607"/>
    <lineage>
        <taxon>Eukaryota</taxon>
        <taxon>Fungi</taxon>
        <taxon>Dikarya</taxon>
        <taxon>Basidiomycota</taxon>
        <taxon>Agaricomycotina</taxon>
        <taxon>Agaricomycetes</taxon>
        <taxon>Agaricomycetidae</taxon>
        <taxon>Agaricales</taxon>
        <taxon>Agaricineae</taxon>
        <taxon>Strophariaceae</taxon>
        <taxon>Agrocybe</taxon>
    </lineage>
</organism>
<dbReference type="Proteomes" id="UP000521872">
    <property type="component" value="Unassembled WGS sequence"/>
</dbReference>
<dbReference type="EMBL" id="JAACJL010000059">
    <property type="protein sequence ID" value="KAF4610309.1"/>
    <property type="molecule type" value="Genomic_DNA"/>
</dbReference>
<dbReference type="Gene3D" id="3.30.160.20">
    <property type="match status" value="1"/>
</dbReference>
<dbReference type="InterPro" id="IPR050057">
    <property type="entry name" value="Prokaryotic/Mito_RF"/>
</dbReference>
<protein>
    <recommendedName>
        <fullName evidence="4">Prokaryotic-type class I peptide chain release factors domain-containing protein</fullName>
    </recommendedName>
</protein>
<dbReference type="PANTHER" id="PTHR43804:SF7">
    <property type="entry name" value="LD18447P"/>
    <property type="match status" value="1"/>
</dbReference>
<gene>
    <name evidence="5" type="ORF">D9613_010613</name>
</gene>
<accession>A0A8H4QFQ6</accession>
<dbReference type="Pfam" id="PF00472">
    <property type="entry name" value="RF-1"/>
    <property type="match status" value="1"/>
</dbReference>
<keyword evidence="3" id="KW-0648">Protein biosynthesis</keyword>
<dbReference type="FunFam" id="3.30.160.20:FF:000070">
    <property type="entry name" value="Related to MRF1-peptide chain release factor, mitochondrial"/>
    <property type="match status" value="1"/>
</dbReference>
<evidence type="ECO:0000256" key="3">
    <source>
        <dbReference type="ARBA" id="ARBA00022917"/>
    </source>
</evidence>
<dbReference type="AlphaFoldDB" id="A0A8H4QFQ6"/>
<comment type="caution">
    <text evidence="5">The sequence shown here is derived from an EMBL/GenBank/DDBJ whole genome shotgun (WGS) entry which is preliminary data.</text>
</comment>
<keyword evidence="6" id="KW-1185">Reference proteome</keyword>
<sequence length="397" mass="45061">MFKFLSRSIPPLRTQASRRFNHSHKSLVEIEQTNCRLLDVVRNRVDERKTLLEKISQDTSTLDDKVILRRFKELEPIEAAWNRWTSTRQQLEEAVSFLNDSDEAMQQLALEEVESLTSTLESLAEKTFPSLLIPPSTTKHMSALMELKSGVGGSEASLFLADLLRMYQRFADTTSWSVEIVAKNDAEGSGIKDASVEFKGEGAYDTLRWESGVHRVQRVPATEASGRTHTSTVAIVVLPLVEESEMSVDDDLFSMEDIKLEVMRARGAGGQHVNKTESAVRLTHIPTGITVSMQDERSQHQNRRRAFQVLRSRLLDLKLTKEMEERRTTRRNLVKGADRSEKIRTYNFAQGRVTDHRIGLTLKNLNSVLEGDGLHVFIDSIAKHHEESVMADMLDEK</sequence>
<dbReference type="InterPro" id="IPR000352">
    <property type="entry name" value="Pep_chain_release_fac_I"/>
</dbReference>
<dbReference type="InterPro" id="IPR045853">
    <property type="entry name" value="Pep_chain_release_fac_I_sf"/>
</dbReference>
<dbReference type="PROSITE" id="PS00745">
    <property type="entry name" value="RF_PROK_I"/>
    <property type="match status" value="1"/>
</dbReference>
<name>A0A8H4QFQ6_9AGAR</name>
<evidence type="ECO:0000313" key="6">
    <source>
        <dbReference type="Proteomes" id="UP000521872"/>
    </source>
</evidence>
<feature type="domain" description="Prokaryotic-type class I peptide chain release factors" evidence="4">
    <location>
        <begin position="264"/>
        <end position="280"/>
    </location>
</feature>
<evidence type="ECO:0000256" key="2">
    <source>
        <dbReference type="ARBA" id="ARBA00022481"/>
    </source>
</evidence>
<comment type="similarity">
    <text evidence="1">Belongs to the prokaryotic/mitochondrial release factor family.</text>
</comment>
<dbReference type="Pfam" id="PF03462">
    <property type="entry name" value="PCRF"/>
    <property type="match status" value="1"/>
</dbReference>
<evidence type="ECO:0000313" key="5">
    <source>
        <dbReference type="EMBL" id="KAF4610309.1"/>
    </source>
</evidence>
<dbReference type="PANTHER" id="PTHR43804">
    <property type="entry name" value="LD18447P"/>
    <property type="match status" value="1"/>
</dbReference>
<dbReference type="Gene3D" id="3.30.70.1660">
    <property type="match status" value="1"/>
</dbReference>
<dbReference type="GO" id="GO:0003747">
    <property type="term" value="F:translation release factor activity"/>
    <property type="evidence" value="ECO:0007669"/>
    <property type="project" value="InterPro"/>
</dbReference>
<dbReference type="SUPFAM" id="SSF75620">
    <property type="entry name" value="Release factor"/>
    <property type="match status" value="1"/>
</dbReference>
<keyword evidence="2" id="KW-0488">Methylation</keyword>
<dbReference type="InterPro" id="IPR005139">
    <property type="entry name" value="PCRF"/>
</dbReference>
<proteinExistence type="inferred from homology"/>